<accession>A0A9J7EUX2</accession>
<sequence length="223" mass="24801">MKSLINLLFYFCNLVKNKYLFVSCSRYFGSCVVNRISSVNTQQRARAKHTSAGGDGKVHQSSKPNFGHWALGIARQSPTTHRKHGPADGEHGLQIARRLTRIGPDRTTSQRAIRPLRCPPSFSHGGCLLHSRRRLSCWQERRGDQAYSSTQIVMKNFHRLVDSLRQLDNIEHTQVAPCSDSRTAVPPGLPRTATLSLSLGIPVQGLLRHVAGTPSARVAMLHH</sequence>
<keyword evidence="2" id="KW-1185">Reference proteome</keyword>
<dbReference type="Proteomes" id="UP000301870">
    <property type="component" value="Unplaced"/>
</dbReference>
<dbReference type="GeneID" id="111362837"/>
<evidence type="ECO:0000256" key="1">
    <source>
        <dbReference type="SAM" id="MobiDB-lite"/>
    </source>
</evidence>
<feature type="region of interest" description="Disordered" evidence="1">
    <location>
        <begin position="44"/>
        <end position="63"/>
    </location>
</feature>
<evidence type="ECO:0000313" key="3">
    <source>
        <dbReference type="RefSeq" id="XP_022835356.1"/>
    </source>
</evidence>
<dbReference type="KEGG" id="sliu:111362837"/>
<gene>
    <name evidence="3" type="primary">LOC111362837</name>
</gene>
<reference evidence="3" key="1">
    <citation type="submission" date="2025-08" db="UniProtKB">
        <authorList>
            <consortium name="RefSeq"/>
        </authorList>
    </citation>
    <scope>IDENTIFICATION</scope>
    <source>
        <strain evidence="3">Ishihara</strain>
        <tissue evidence="3">Whole body</tissue>
    </source>
</reference>
<proteinExistence type="predicted"/>
<organism evidence="2 3">
    <name type="scientific">Spodoptera litura</name>
    <name type="common">Asian cotton leafworm</name>
    <dbReference type="NCBI Taxonomy" id="69820"/>
    <lineage>
        <taxon>Eukaryota</taxon>
        <taxon>Metazoa</taxon>
        <taxon>Ecdysozoa</taxon>
        <taxon>Arthropoda</taxon>
        <taxon>Hexapoda</taxon>
        <taxon>Insecta</taxon>
        <taxon>Pterygota</taxon>
        <taxon>Neoptera</taxon>
        <taxon>Endopterygota</taxon>
        <taxon>Lepidoptera</taxon>
        <taxon>Glossata</taxon>
        <taxon>Ditrysia</taxon>
        <taxon>Noctuoidea</taxon>
        <taxon>Noctuidae</taxon>
        <taxon>Amphipyrinae</taxon>
        <taxon>Spodoptera</taxon>
    </lineage>
</organism>
<dbReference type="AlphaFoldDB" id="A0A9J7EUX2"/>
<evidence type="ECO:0000313" key="2">
    <source>
        <dbReference type="Proteomes" id="UP000301870"/>
    </source>
</evidence>
<dbReference type="RefSeq" id="XP_022835356.1">
    <property type="nucleotide sequence ID" value="XM_022979588.1"/>
</dbReference>
<name>A0A9J7EUX2_SPOLT</name>
<protein>
    <submittedName>
        <fullName evidence="3">Uncharacterized protein LOC111362837</fullName>
    </submittedName>
</protein>